<proteinExistence type="predicted"/>
<keyword evidence="1" id="KW-0175">Coiled coil</keyword>
<accession>A0A7X4HPH2</accession>
<dbReference type="AlphaFoldDB" id="A0A7X4HPH2"/>
<dbReference type="RefSeq" id="WP_160811301.1">
    <property type="nucleotide sequence ID" value="NZ_CBCRTX010000019.1"/>
</dbReference>
<protein>
    <recommendedName>
        <fullName evidence="4">SIR2-like domain-containing protein</fullName>
    </recommendedName>
</protein>
<organism evidence="2 3">
    <name type="scientific">Lactobacillus crispatus</name>
    <dbReference type="NCBI Taxonomy" id="47770"/>
    <lineage>
        <taxon>Bacteria</taxon>
        <taxon>Bacillati</taxon>
        <taxon>Bacillota</taxon>
        <taxon>Bacilli</taxon>
        <taxon>Lactobacillales</taxon>
        <taxon>Lactobacillaceae</taxon>
        <taxon>Lactobacillus</taxon>
    </lineage>
</organism>
<dbReference type="Proteomes" id="UP000460132">
    <property type="component" value="Unassembled WGS sequence"/>
</dbReference>
<feature type="coiled-coil region" evidence="1">
    <location>
        <begin position="651"/>
        <end position="678"/>
    </location>
</feature>
<dbReference type="SUPFAM" id="SSF52467">
    <property type="entry name" value="DHS-like NAD/FAD-binding domain"/>
    <property type="match status" value="1"/>
</dbReference>
<reference evidence="2 3" key="1">
    <citation type="submission" date="2020-01" db="EMBL/GenBank/DDBJ databases">
        <title>Vaginal microbiome of pregnant Indian women: Insights into the genome of dominants Lactobacillus species.</title>
        <authorList>
            <person name="Das B."/>
            <person name="Mehta O."/>
            <person name="Ghosh T.S."/>
            <person name="Kothidar A."/>
            <person name="Gowtham M.R."/>
            <person name="Mitra R."/>
            <person name="Kshetrapal P."/>
            <person name="Wadhwa N."/>
            <person name="Thiruvengadam R."/>
            <person name="Nair G.B."/>
            <person name="Bhatnagar S."/>
            <person name="Pore S."/>
        </authorList>
    </citation>
    <scope>NUCLEOTIDE SEQUENCE [LARGE SCALE GENOMIC DNA]</scope>
    <source>
        <strain evidence="2 3">Indica2</strain>
    </source>
</reference>
<gene>
    <name evidence="2" type="ORF">GTK63_09880</name>
</gene>
<evidence type="ECO:0000313" key="3">
    <source>
        <dbReference type="Proteomes" id="UP000460132"/>
    </source>
</evidence>
<sequence length="1095" mass="128156">MIDENCINDLNGPGEFDEFVEKIVDSQVNSSLIYFISAGVSASQGYVNWNGYIEKLIEFWESHLQDLTQNRNTSYDKVEALDIAKLDWLKQQSYDNKLKVDLVHQLIKKYCHRKSDQKLDMDLYKKHVNDFERFYFLEIEPINSQNKILDELVKQSGLFITTNYDQQIEKAYNREYQMMPNIIRDASEVPNDNVLPDTTVIHLHGTPDKDSVLLVSSATSYNILYFDNPNYRTNLLKQIYNKHSPVIVFVGSSLQEQEVLHFFKDNKNNSTKYALMQYIFPDEEIGKKEAQFIKDYYENNRQIKIIWYGKDYKDLPDFLELLNNKIEEKKRERNKLIDPITLRNALEADNIAAFEELFSKALEKQDPATIDLLFKSGLDKSELDFVIANNDFIASLTNSSGYYYFWQAVNKKWRNYDITQQKKICDLIQSSRLHNNSDAILEILFKFTAGLSRSQRYKKYYQLAEKYLINYAFPDSLKNNIERCAWLIANIKYNIERDEPVYFEGKPRFKLFKISLDQLLAVLNDIYYGTEFAYLKQGIVGTLLSLIENNQLSYENGQFPADFYKNKVVQRIMINLALCNKLLQKHLDKLIKYFTFEVHDMGKETNNFVEQFIPEKYKEDTYFSDGVYTVDLPNKCKPFYKVESLNNEDEVDALIQNLERALNKKESYQYNLATQKEAIVTTLTNKEEWKKNKKQVESFILKVVDDDVLVVPYLSSVNKIIIASLKNEYLNTEEADKLISNYFQKLSGKQILVLKIENDELLTYLVNNGSGNQVEYLCKFLINDFELVQLNFYISDSEAKRKWIKPSEFVRTNAFSYCLLVRSIEQKYPQIFEKYIEPFIDKVNKLRSKERRHIKGVFYQVFKENESSDPDLATMQCFLGFSHSYYLGQKNAKTFKDAAISLLKSKINDHYCSENLTREMIMAFSPKDAKLTTNGFNKAYIIGLIKDITSTFLKRELPDENNALLWINWGLKNFAQIANSVCHFITRYIDSKQVCHLIDLIKNTNLKAKQIYLGIANFKKEKTYTLDNIDNLITLIQILDSKTLLKPSGDLTISFDNYLSEIAHFGSKKQVKKLLEITKTLVPKEVQKSFEEKYL</sequence>
<dbReference type="EMBL" id="WWFF01000017">
    <property type="protein sequence ID" value="MYN54597.1"/>
    <property type="molecule type" value="Genomic_DNA"/>
</dbReference>
<comment type="caution">
    <text evidence="2">The sequence shown here is derived from an EMBL/GenBank/DDBJ whole genome shotgun (WGS) entry which is preliminary data.</text>
</comment>
<dbReference type="Pfam" id="PF13289">
    <property type="entry name" value="SIR2_2"/>
    <property type="match status" value="1"/>
</dbReference>
<evidence type="ECO:0000256" key="1">
    <source>
        <dbReference type="SAM" id="Coils"/>
    </source>
</evidence>
<dbReference type="InterPro" id="IPR029035">
    <property type="entry name" value="DHS-like_NAD/FAD-binding_dom"/>
</dbReference>
<evidence type="ECO:0008006" key="4">
    <source>
        <dbReference type="Google" id="ProtNLM"/>
    </source>
</evidence>
<name>A0A7X4HPH2_9LACO</name>
<evidence type="ECO:0000313" key="2">
    <source>
        <dbReference type="EMBL" id="MYN54597.1"/>
    </source>
</evidence>